<reference evidence="5 6" key="2">
    <citation type="submission" date="2008-10" db="EMBL/GenBank/DDBJ databases">
        <authorList>
            <person name="Fulton L."/>
            <person name="Clifton S."/>
            <person name="Fulton B."/>
            <person name="Xu J."/>
            <person name="Minx P."/>
            <person name="Pepin K.H."/>
            <person name="Johnson M."/>
            <person name="Bhonagiri V."/>
            <person name="Nash W.E."/>
            <person name="Mardis E.R."/>
            <person name="Wilson R.K."/>
        </authorList>
    </citation>
    <scope>NUCLEOTIDE SEQUENCE [LARGE SCALE GENOMIC DNA]</scope>
    <source>
        <strain evidence="5 6">DSM 18315</strain>
    </source>
</reference>
<evidence type="ECO:0000313" key="5">
    <source>
        <dbReference type="EMBL" id="EEC97767.1"/>
    </source>
</evidence>
<keyword evidence="2" id="KW-0238">DNA-binding</keyword>
<evidence type="ECO:0000259" key="4">
    <source>
        <dbReference type="PROSITE" id="PS51118"/>
    </source>
</evidence>
<dbReference type="HOGENOM" id="CLU_111585_5_1_10"/>
<dbReference type="Pfam" id="PF01638">
    <property type="entry name" value="HxlR"/>
    <property type="match status" value="1"/>
</dbReference>
<keyword evidence="3" id="KW-0804">Transcription</keyword>
<dbReference type="InterPro" id="IPR036390">
    <property type="entry name" value="WH_DNA-bd_sf"/>
</dbReference>
<keyword evidence="1" id="KW-0805">Transcription regulation</keyword>
<dbReference type="RefSeq" id="WP_008147029.1">
    <property type="nucleotide sequence ID" value="NZ_CP102285.1"/>
</dbReference>
<dbReference type="PANTHER" id="PTHR33204:SF29">
    <property type="entry name" value="TRANSCRIPTIONAL REGULATOR"/>
    <property type="match status" value="1"/>
</dbReference>
<dbReference type="GeneID" id="93409865"/>
<dbReference type="SUPFAM" id="SSF46785">
    <property type="entry name" value="Winged helix' DNA-binding domain"/>
    <property type="match status" value="1"/>
</dbReference>
<evidence type="ECO:0000256" key="2">
    <source>
        <dbReference type="ARBA" id="ARBA00023125"/>
    </source>
</evidence>
<dbReference type="InterPro" id="IPR036388">
    <property type="entry name" value="WH-like_DNA-bd_sf"/>
</dbReference>
<dbReference type="Proteomes" id="UP000005510">
    <property type="component" value="Unassembled WGS sequence"/>
</dbReference>
<feature type="domain" description="HTH hxlR-type" evidence="4">
    <location>
        <begin position="32"/>
        <end position="130"/>
    </location>
</feature>
<evidence type="ECO:0000256" key="3">
    <source>
        <dbReference type="ARBA" id="ARBA00023163"/>
    </source>
</evidence>
<dbReference type="AlphaFoldDB" id="B7B723"/>
<dbReference type="GO" id="GO:0003677">
    <property type="term" value="F:DNA binding"/>
    <property type="evidence" value="ECO:0007669"/>
    <property type="project" value="UniProtKB-KW"/>
</dbReference>
<protein>
    <submittedName>
        <fullName evidence="5">Transcriptional regulator, HxlR family</fullName>
    </submittedName>
</protein>
<name>B7B723_9BACT</name>
<evidence type="ECO:0000256" key="1">
    <source>
        <dbReference type="ARBA" id="ARBA00023015"/>
    </source>
</evidence>
<comment type="caution">
    <text evidence="5">The sequence shown here is derived from an EMBL/GenBank/DDBJ whole genome shotgun (WGS) entry which is preliminary data.</text>
</comment>
<proteinExistence type="predicted"/>
<dbReference type="PROSITE" id="PS51118">
    <property type="entry name" value="HTH_HXLR"/>
    <property type="match status" value="1"/>
</dbReference>
<dbReference type="STRING" id="537006.PRABACTJOHN_00819"/>
<reference evidence="5 6" key="1">
    <citation type="submission" date="2008-10" db="EMBL/GenBank/DDBJ databases">
        <title>Draft genome sequence of Parabacteroides johnsonii (DSM 18315).</title>
        <authorList>
            <person name="Sudarsanam P."/>
            <person name="Ley R."/>
            <person name="Guruge J."/>
            <person name="Turnbaugh P.J."/>
            <person name="Mahowald M."/>
            <person name="Liep D."/>
            <person name="Gordon J."/>
        </authorList>
    </citation>
    <scope>NUCLEOTIDE SEQUENCE [LARGE SCALE GENOMIC DNA]</scope>
    <source>
        <strain evidence="5 6">DSM 18315</strain>
    </source>
</reference>
<sequence length="133" mass="15451">MINLSLSDYQKNTLSLHKKTMYERKIPINLGCGIEVTMNVIGGKWKPWLINRLREGHHRPIDIQRAIPIADKRVLTQQLNELENMGIVHKIIYPVIPAKVEYFLTDLGESLLPIIDLMEEWGRNHRDILESSL</sequence>
<dbReference type="PANTHER" id="PTHR33204">
    <property type="entry name" value="TRANSCRIPTIONAL REGULATOR, MARR FAMILY"/>
    <property type="match status" value="1"/>
</dbReference>
<organism evidence="5 6">
    <name type="scientific">Parabacteroides johnsonii DSM 18315</name>
    <dbReference type="NCBI Taxonomy" id="537006"/>
    <lineage>
        <taxon>Bacteria</taxon>
        <taxon>Pseudomonadati</taxon>
        <taxon>Bacteroidota</taxon>
        <taxon>Bacteroidia</taxon>
        <taxon>Bacteroidales</taxon>
        <taxon>Tannerellaceae</taxon>
        <taxon>Parabacteroides</taxon>
    </lineage>
</organism>
<dbReference type="InterPro" id="IPR002577">
    <property type="entry name" value="HTH_HxlR"/>
</dbReference>
<gene>
    <name evidence="5" type="ORF">PRABACTJOHN_00819</name>
</gene>
<dbReference type="EMBL" id="ABYH01000056">
    <property type="protein sequence ID" value="EEC97767.1"/>
    <property type="molecule type" value="Genomic_DNA"/>
</dbReference>
<evidence type="ECO:0000313" key="6">
    <source>
        <dbReference type="Proteomes" id="UP000005510"/>
    </source>
</evidence>
<accession>B7B723</accession>
<dbReference type="Gene3D" id="1.10.10.10">
    <property type="entry name" value="Winged helix-like DNA-binding domain superfamily/Winged helix DNA-binding domain"/>
    <property type="match status" value="1"/>
</dbReference>